<sequence>MAVQGQGSIKPKLLRSIIGTIVSMEFGLGTITRLHTTSLYALLNSRASWYADLVVSLEAEEELFWHSSLQHFNGQNISHYHSAVRVVFSDASESGLGVYSRAWLPYSPWPVDTSRNVQELCFARAGCCNESA</sequence>
<organism evidence="1">
    <name type="scientific">Amphimedon queenslandica</name>
    <name type="common">Sponge</name>
    <dbReference type="NCBI Taxonomy" id="400682"/>
    <lineage>
        <taxon>Eukaryota</taxon>
        <taxon>Metazoa</taxon>
        <taxon>Porifera</taxon>
        <taxon>Demospongiae</taxon>
        <taxon>Heteroscleromorpha</taxon>
        <taxon>Haplosclerida</taxon>
        <taxon>Niphatidae</taxon>
        <taxon>Amphimedon</taxon>
    </lineage>
</organism>
<reference evidence="1" key="1">
    <citation type="submission" date="2017-05" db="UniProtKB">
        <authorList>
            <consortium name="EnsemblMetazoa"/>
        </authorList>
    </citation>
    <scope>IDENTIFICATION</scope>
</reference>
<name>A0A1X7U8X4_AMPQE</name>
<dbReference type="AlphaFoldDB" id="A0A1X7U8X4"/>
<dbReference type="InParanoid" id="A0A1X7U8X4"/>
<accession>A0A1X7U8X4</accession>
<protein>
    <submittedName>
        <fullName evidence="1">Uncharacterized protein</fullName>
    </submittedName>
</protein>
<dbReference type="EnsemblMetazoa" id="Aqu2.1.24103_001">
    <property type="protein sequence ID" value="Aqu2.1.24103_001"/>
    <property type="gene ID" value="Aqu2.1.24103"/>
</dbReference>
<evidence type="ECO:0000313" key="1">
    <source>
        <dbReference type="EnsemblMetazoa" id="Aqu2.1.24103_001"/>
    </source>
</evidence>
<proteinExistence type="predicted"/>